<gene>
    <name evidence="2" type="ORF">FG383_18000</name>
</gene>
<dbReference type="CDD" id="cd04301">
    <property type="entry name" value="NAT_SF"/>
    <property type="match status" value="1"/>
</dbReference>
<dbReference type="GO" id="GO:0005737">
    <property type="term" value="C:cytoplasm"/>
    <property type="evidence" value="ECO:0007669"/>
    <property type="project" value="TreeGrafter"/>
</dbReference>
<dbReference type="OrthoDB" id="9799321at2"/>
<evidence type="ECO:0000259" key="1">
    <source>
        <dbReference type="PROSITE" id="PS51186"/>
    </source>
</evidence>
<dbReference type="EMBL" id="VDGG01000054">
    <property type="protein sequence ID" value="TQR07282.1"/>
    <property type="molecule type" value="Genomic_DNA"/>
</dbReference>
<name>A0A544SQ17_9BACI</name>
<evidence type="ECO:0000313" key="2">
    <source>
        <dbReference type="EMBL" id="TQR07282.1"/>
    </source>
</evidence>
<proteinExistence type="predicted"/>
<dbReference type="Proteomes" id="UP000318937">
    <property type="component" value="Unassembled WGS sequence"/>
</dbReference>
<dbReference type="RefSeq" id="WP_142608788.1">
    <property type="nucleotide sequence ID" value="NZ_VDGG01000054.1"/>
</dbReference>
<sequence>MKLTEWTMEEQEQLIHFMTTNTWPYHGNAHPARELIEITIEEGGYQSDEVKTFWVENEDDEQVGIVKIYDLQDEIPLFDLRIADEARGRGYGPQALKMVAEYVFQLPEAKIRLEGHTRQDNFAMRKTFERAGFVKEAQLRQAWFSPKEESYYDAVTYGMTREDFLKGTATPVKWDDDSHPEVSKKEDYSFSEELQTERLIIRAPKVEDAEVAWKAIISSHDALKEWMPWAQTKQTLEQTTTNLRQAVADFITRKDLRLHLFLKETGEFVGSSGLHRIDWTVRKFEIGYWIDSKFEGKGLMTEAVERITQFAFEELDANRVEIRCDSENVRSRSVAERLAYTLEGTLHYDSLSSDGKKLRDTCIYAKTKG</sequence>
<dbReference type="PANTHER" id="PTHR43441">
    <property type="entry name" value="RIBOSOMAL-PROTEIN-SERINE ACETYLTRANSFERASE"/>
    <property type="match status" value="1"/>
</dbReference>
<keyword evidence="3" id="KW-1185">Reference proteome</keyword>
<feature type="domain" description="N-acetyltransferase" evidence="1">
    <location>
        <begin position="1"/>
        <end position="162"/>
    </location>
</feature>
<feature type="domain" description="N-acetyltransferase" evidence="1">
    <location>
        <begin position="204"/>
        <end position="369"/>
    </location>
</feature>
<dbReference type="InterPro" id="IPR000182">
    <property type="entry name" value="GNAT_dom"/>
</dbReference>
<organism evidence="2 3">
    <name type="scientific">Psychrobacillus soli</name>
    <dbReference type="NCBI Taxonomy" id="1543965"/>
    <lineage>
        <taxon>Bacteria</taxon>
        <taxon>Bacillati</taxon>
        <taxon>Bacillota</taxon>
        <taxon>Bacilli</taxon>
        <taxon>Bacillales</taxon>
        <taxon>Bacillaceae</taxon>
        <taxon>Psychrobacillus</taxon>
    </lineage>
</organism>
<dbReference type="GO" id="GO:0008999">
    <property type="term" value="F:protein-N-terminal-alanine acetyltransferase activity"/>
    <property type="evidence" value="ECO:0007669"/>
    <property type="project" value="TreeGrafter"/>
</dbReference>
<keyword evidence="2" id="KW-0808">Transferase</keyword>
<dbReference type="InterPro" id="IPR051908">
    <property type="entry name" value="Ribosomal_N-acetyltransferase"/>
</dbReference>
<reference evidence="2 3" key="1">
    <citation type="submission" date="2019-05" db="EMBL/GenBank/DDBJ databases">
        <title>Psychrobacillus vulpis sp. nov., a new species isolated from feces of a red fox that inhabits in The Tablas de Daimiel Natural Park, Albacete, Spain.</title>
        <authorList>
            <person name="Rodriguez M."/>
            <person name="Reina J.C."/>
            <person name="Bejar V."/>
            <person name="Llamas I."/>
        </authorList>
    </citation>
    <scope>NUCLEOTIDE SEQUENCE [LARGE SCALE GENOMIC DNA]</scope>
    <source>
        <strain evidence="2 3">NHI-2</strain>
    </source>
</reference>
<dbReference type="Pfam" id="PF13302">
    <property type="entry name" value="Acetyltransf_3"/>
    <property type="match status" value="2"/>
</dbReference>
<protein>
    <submittedName>
        <fullName evidence="2">GNAT family N-acetyltransferase</fullName>
    </submittedName>
</protein>
<evidence type="ECO:0000313" key="3">
    <source>
        <dbReference type="Proteomes" id="UP000318937"/>
    </source>
</evidence>
<dbReference type="PROSITE" id="PS51186">
    <property type="entry name" value="GNAT"/>
    <property type="match status" value="2"/>
</dbReference>
<dbReference type="GO" id="GO:1990189">
    <property type="term" value="F:protein N-terminal-serine acetyltransferase activity"/>
    <property type="evidence" value="ECO:0007669"/>
    <property type="project" value="TreeGrafter"/>
</dbReference>
<dbReference type="Gene3D" id="3.40.630.30">
    <property type="match status" value="2"/>
</dbReference>
<dbReference type="InterPro" id="IPR016181">
    <property type="entry name" value="Acyl_CoA_acyltransferase"/>
</dbReference>
<comment type="caution">
    <text evidence="2">The sequence shown here is derived from an EMBL/GenBank/DDBJ whole genome shotgun (WGS) entry which is preliminary data.</text>
</comment>
<dbReference type="SUPFAM" id="SSF55729">
    <property type="entry name" value="Acyl-CoA N-acyltransferases (Nat)"/>
    <property type="match status" value="2"/>
</dbReference>
<dbReference type="AlphaFoldDB" id="A0A544SQ17"/>
<accession>A0A544SQ17</accession>
<dbReference type="PANTHER" id="PTHR43441:SF3">
    <property type="entry name" value="ACETYLTRANSFERASE"/>
    <property type="match status" value="1"/>
</dbReference>